<dbReference type="AlphaFoldDB" id="A0A3B0X271"/>
<keyword evidence="3" id="KW-0474">Menaquinone biosynthesis</keyword>
<evidence type="ECO:0000256" key="1">
    <source>
        <dbReference type="ARBA" id="ARBA00004141"/>
    </source>
</evidence>
<evidence type="ECO:0000256" key="7">
    <source>
        <dbReference type="ARBA" id="ARBA00023136"/>
    </source>
</evidence>
<dbReference type="InterPro" id="IPR026046">
    <property type="entry name" value="UBIAD1"/>
</dbReference>
<keyword evidence="7 8" id="KW-0472">Membrane</keyword>
<evidence type="ECO:0000256" key="4">
    <source>
        <dbReference type="ARBA" id="ARBA00022679"/>
    </source>
</evidence>
<evidence type="ECO:0000313" key="9">
    <source>
        <dbReference type="EMBL" id="VAW49934.1"/>
    </source>
</evidence>
<comment type="subcellular location">
    <subcellularLocation>
        <location evidence="1">Membrane</location>
        <topology evidence="1">Multi-pass membrane protein</topology>
    </subcellularLocation>
</comment>
<dbReference type="GO" id="GO:0042371">
    <property type="term" value="P:vitamin K biosynthetic process"/>
    <property type="evidence" value="ECO:0007669"/>
    <property type="project" value="TreeGrafter"/>
</dbReference>
<organism evidence="9">
    <name type="scientific">hydrothermal vent metagenome</name>
    <dbReference type="NCBI Taxonomy" id="652676"/>
    <lineage>
        <taxon>unclassified sequences</taxon>
        <taxon>metagenomes</taxon>
        <taxon>ecological metagenomes</taxon>
    </lineage>
</organism>
<dbReference type="GO" id="GO:0009234">
    <property type="term" value="P:menaquinone biosynthetic process"/>
    <property type="evidence" value="ECO:0007669"/>
    <property type="project" value="UniProtKB-UniPathway"/>
</dbReference>
<evidence type="ECO:0000256" key="3">
    <source>
        <dbReference type="ARBA" id="ARBA00022428"/>
    </source>
</evidence>
<keyword evidence="6 8" id="KW-1133">Transmembrane helix</keyword>
<feature type="transmembrane region" description="Helical" evidence="8">
    <location>
        <begin position="243"/>
        <end position="261"/>
    </location>
</feature>
<evidence type="ECO:0000256" key="5">
    <source>
        <dbReference type="ARBA" id="ARBA00022692"/>
    </source>
</evidence>
<dbReference type="InterPro" id="IPR044878">
    <property type="entry name" value="UbiA_sf"/>
</dbReference>
<evidence type="ECO:0000256" key="2">
    <source>
        <dbReference type="ARBA" id="ARBA00004863"/>
    </source>
</evidence>
<dbReference type="PIRSF" id="PIRSF005355">
    <property type="entry name" value="UBIAD1"/>
    <property type="match status" value="1"/>
</dbReference>
<feature type="transmembrane region" description="Helical" evidence="8">
    <location>
        <begin position="92"/>
        <end position="113"/>
    </location>
</feature>
<protein>
    <recommendedName>
        <fullName evidence="10">1,4-dihydroxy-2-naphthoate polyprenyltransferase</fullName>
    </recommendedName>
</protein>
<proteinExistence type="predicted"/>
<feature type="transmembrane region" description="Helical" evidence="8">
    <location>
        <begin position="170"/>
        <end position="189"/>
    </location>
</feature>
<dbReference type="Gene3D" id="1.10.357.140">
    <property type="entry name" value="UbiA prenyltransferase"/>
    <property type="match status" value="1"/>
</dbReference>
<feature type="transmembrane region" description="Helical" evidence="8">
    <location>
        <begin position="119"/>
        <end position="135"/>
    </location>
</feature>
<dbReference type="PANTHER" id="PTHR13929:SF0">
    <property type="entry name" value="UBIA PRENYLTRANSFERASE DOMAIN-CONTAINING PROTEIN 1"/>
    <property type="match status" value="1"/>
</dbReference>
<evidence type="ECO:0008006" key="10">
    <source>
        <dbReference type="Google" id="ProtNLM"/>
    </source>
</evidence>
<feature type="transmembrane region" description="Helical" evidence="8">
    <location>
        <begin position="142"/>
        <end position="164"/>
    </location>
</feature>
<feature type="transmembrane region" description="Helical" evidence="8">
    <location>
        <begin position="273"/>
        <end position="294"/>
    </location>
</feature>
<feature type="transmembrane region" description="Helical" evidence="8">
    <location>
        <begin position="37"/>
        <end position="57"/>
    </location>
</feature>
<dbReference type="Pfam" id="PF01040">
    <property type="entry name" value="UbiA"/>
    <property type="match status" value="1"/>
</dbReference>
<reference evidence="9" key="1">
    <citation type="submission" date="2018-06" db="EMBL/GenBank/DDBJ databases">
        <authorList>
            <person name="Zhirakovskaya E."/>
        </authorList>
    </citation>
    <scope>NUCLEOTIDE SEQUENCE</scope>
</reference>
<dbReference type="PANTHER" id="PTHR13929">
    <property type="entry name" value="1,4-DIHYDROXY-2-NAPHTHOATE OCTAPRENYLTRANSFERASE"/>
    <property type="match status" value="1"/>
</dbReference>
<keyword evidence="5 8" id="KW-0812">Transmembrane</keyword>
<comment type="pathway">
    <text evidence="2">Quinol/quinone metabolism; menaquinone biosynthesis.</text>
</comment>
<dbReference type="EMBL" id="UOFB01000414">
    <property type="protein sequence ID" value="VAW49934.1"/>
    <property type="molecule type" value="Genomic_DNA"/>
</dbReference>
<dbReference type="GO" id="GO:0004659">
    <property type="term" value="F:prenyltransferase activity"/>
    <property type="evidence" value="ECO:0007669"/>
    <property type="project" value="InterPro"/>
</dbReference>
<dbReference type="UniPathway" id="UPA00079"/>
<dbReference type="GO" id="GO:0016020">
    <property type="term" value="C:membrane"/>
    <property type="evidence" value="ECO:0007669"/>
    <property type="project" value="UniProtKB-SubCell"/>
</dbReference>
<gene>
    <name evidence="9" type="ORF">MNBD_GAMMA04-998</name>
</gene>
<dbReference type="CDD" id="cd13962">
    <property type="entry name" value="PT_UbiA_UBIAD1"/>
    <property type="match status" value="1"/>
</dbReference>
<sequence>MIKTLLLTSRPPFLLLSLSIVLLGTAIALYQGAQWSIGLFVLITVGAVLSHAAVNMLNEYQDFQSGLDAITDKTPFSGGSGALPSHPAAAPYVLNMVKVILFLLVLLGGYFVALKGWQILPLGLLGVLLIVTYTSNITRLPWICLIAPGLAFGPVMVLGVYFVWTGSFSWLAACLSLIPFFLVNNLLLLNQVPDLKADQVVGRFNILMKHSVKTGFQLFTLFILLAYAMLLFAVIYFRLPDLVWLAFIGLLFAVPMLKMMFASNENVDKLRPALGMNVIINILTPAMIAFGLIWSTL</sequence>
<accession>A0A3B0X271</accession>
<keyword evidence="4" id="KW-0808">Transferase</keyword>
<dbReference type="InterPro" id="IPR000537">
    <property type="entry name" value="UbiA_prenyltransferase"/>
</dbReference>
<feature type="transmembrane region" description="Helical" evidence="8">
    <location>
        <begin position="218"/>
        <end position="237"/>
    </location>
</feature>
<feature type="transmembrane region" description="Helical" evidence="8">
    <location>
        <begin position="12"/>
        <end position="31"/>
    </location>
</feature>
<name>A0A3B0X271_9ZZZZ</name>
<evidence type="ECO:0000256" key="8">
    <source>
        <dbReference type="SAM" id="Phobius"/>
    </source>
</evidence>
<evidence type="ECO:0000256" key="6">
    <source>
        <dbReference type="ARBA" id="ARBA00022989"/>
    </source>
</evidence>